<dbReference type="PANTHER" id="PTHR10545">
    <property type="entry name" value="DIAMINE N-ACETYLTRANSFERASE"/>
    <property type="match status" value="1"/>
</dbReference>
<dbReference type="RefSeq" id="WP_269034710.1">
    <property type="nucleotide sequence ID" value="NZ_CP114040.1"/>
</dbReference>
<dbReference type="SUPFAM" id="SSF55729">
    <property type="entry name" value="Acyl-CoA N-acyltransferases (Nat)"/>
    <property type="match status" value="1"/>
</dbReference>
<dbReference type="EMBL" id="CP114040">
    <property type="protein sequence ID" value="WAS92361.1"/>
    <property type="molecule type" value="Genomic_DNA"/>
</dbReference>
<keyword evidence="2" id="KW-0012">Acyltransferase</keyword>
<keyword evidence="5" id="KW-1185">Reference proteome</keyword>
<proteinExistence type="predicted"/>
<evidence type="ECO:0000256" key="2">
    <source>
        <dbReference type="ARBA" id="ARBA00023315"/>
    </source>
</evidence>
<feature type="domain" description="N-acetyltransferase" evidence="3">
    <location>
        <begin position="3"/>
        <end position="152"/>
    </location>
</feature>
<evidence type="ECO:0000256" key="1">
    <source>
        <dbReference type="ARBA" id="ARBA00022679"/>
    </source>
</evidence>
<protein>
    <submittedName>
        <fullName evidence="4">GNAT family N-acetyltransferase</fullName>
    </submittedName>
</protein>
<evidence type="ECO:0000259" key="3">
    <source>
        <dbReference type="PROSITE" id="PS51186"/>
    </source>
</evidence>
<dbReference type="PANTHER" id="PTHR10545:SF29">
    <property type="entry name" value="GH14572P-RELATED"/>
    <property type="match status" value="1"/>
</dbReference>
<dbReference type="InterPro" id="IPR000182">
    <property type="entry name" value="GNAT_dom"/>
</dbReference>
<organism evidence="4 5">
    <name type="scientific">Nannocystis punicea</name>
    <dbReference type="NCBI Taxonomy" id="2995304"/>
    <lineage>
        <taxon>Bacteria</taxon>
        <taxon>Pseudomonadati</taxon>
        <taxon>Myxococcota</taxon>
        <taxon>Polyangia</taxon>
        <taxon>Nannocystales</taxon>
        <taxon>Nannocystaceae</taxon>
        <taxon>Nannocystis</taxon>
    </lineage>
</organism>
<sequence length="161" mass="17796">MPARLRTAGPADAADIHRLIVDLAVYEREPNAVEVTVDQLEAQLAAERPPFECLLAEDDDGAVVGFALYFHNYSTWRGRPGLYLEDLFVDPSRRGRGIGKQLLVRLAQIAVERGCARMDWAVLDWNAPAIAFYESLGARAVADWTIFRLTGPGLKNLAEAT</sequence>
<reference evidence="4" key="1">
    <citation type="submission" date="2022-11" db="EMBL/GenBank/DDBJ databases">
        <title>Minimal conservation of predation-associated metabolite biosynthetic gene clusters underscores biosynthetic potential of Myxococcota including descriptions for ten novel species: Archangium lansinium sp. nov., Myxococcus landrumus sp. nov., Nannocystis bai.</title>
        <authorList>
            <person name="Ahearne A."/>
            <person name="Stevens C."/>
            <person name="Dowd S."/>
        </authorList>
    </citation>
    <scope>NUCLEOTIDE SEQUENCE</scope>
    <source>
        <strain evidence="4">Fl3</strain>
    </source>
</reference>
<keyword evidence="1" id="KW-0808">Transferase</keyword>
<dbReference type="Pfam" id="PF00583">
    <property type="entry name" value="Acetyltransf_1"/>
    <property type="match status" value="1"/>
</dbReference>
<dbReference type="InterPro" id="IPR016181">
    <property type="entry name" value="Acyl_CoA_acyltransferase"/>
</dbReference>
<accession>A0ABY7GZF6</accession>
<evidence type="ECO:0000313" key="5">
    <source>
        <dbReference type="Proteomes" id="UP001164459"/>
    </source>
</evidence>
<dbReference type="PROSITE" id="PS51186">
    <property type="entry name" value="GNAT"/>
    <property type="match status" value="1"/>
</dbReference>
<evidence type="ECO:0000313" key="4">
    <source>
        <dbReference type="EMBL" id="WAS92361.1"/>
    </source>
</evidence>
<dbReference type="CDD" id="cd04301">
    <property type="entry name" value="NAT_SF"/>
    <property type="match status" value="1"/>
</dbReference>
<dbReference type="Gene3D" id="3.40.630.30">
    <property type="match status" value="1"/>
</dbReference>
<dbReference type="Proteomes" id="UP001164459">
    <property type="component" value="Chromosome"/>
</dbReference>
<gene>
    <name evidence="4" type="ORF">O0S08_39790</name>
</gene>
<name>A0ABY7GZF6_9BACT</name>
<dbReference type="InterPro" id="IPR051016">
    <property type="entry name" value="Diverse_Substrate_AcTransf"/>
</dbReference>